<name>A0A0M2GRE9_9ACTN</name>
<dbReference type="PANTHER" id="PTHR30137">
    <property type="entry name" value="LUCIFERASE-LIKE MONOOXYGENASE"/>
    <property type="match status" value="1"/>
</dbReference>
<organism evidence="2 3">
    <name type="scientific">Streptomyces variegatus</name>
    <dbReference type="NCBI Taxonomy" id="284040"/>
    <lineage>
        <taxon>Bacteria</taxon>
        <taxon>Bacillati</taxon>
        <taxon>Actinomycetota</taxon>
        <taxon>Actinomycetes</taxon>
        <taxon>Kitasatosporales</taxon>
        <taxon>Streptomycetaceae</taxon>
        <taxon>Streptomyces</taxon>
    </lineage>
</organism>
<dbReference type="RefSeq" id="WP_031134306.1">
    <property type="nucleotide sequence ID" value="NZ_JBMVBE010000005.1"/>
</dbReference>
<sequence>MDFSLIFFSGDEKKKYRFVFDAARYADENGFTAIWTPERHFHRFGGLYPNPSVLGAALATATQRLQIRAGSVILPLHSPIRVAEDWAVVDNLSQGRVGIALATGFSPVDFAINPSGWTDRRQHTFDAVTTIRELWEGEPVTVQDGLGNHVEVELHPQPVQPELPVWLTCTKSPETFETAGRLGCNVLTALIDMSNEELEEKLDLYFKTLEAHGHDRDDVTVTLMLHTFIGTDLDEVRETVWPPFSEYLRSFLTVIDSQKKNLAPGAGVRDMSEGDADQLVRFAFDKYFEKGALLGTPDSCMAVVERFKGMGVTEIACLIDFGVDEDLVVQSLGQLNELRRRYA</sequence>
<reference evidence="3" key="1">
    <citation type="submission" date="2015-02" db="EMBL/GenBank/DDBJ databases">
        <authorList>
            <person name="Ju K.-S."/>
            <person name="Doroghazi J.R."/>
            <person name="Metcalf W."/>
        </authorList>
    </citation>
    <scope>NUCLEOTIDE SEQUENCE [LARGE SCALE GENOMIC DNA]</scope>
    <source>
        <strain evidence="3">NRRL B-16380</strain>
    </source>
</reference>
<protein>
    <submittedName>
        <fullName evidence="2">Amino acid adenylation protein</fullName>
    </submittedName>
</protein>
<dbReference type="InterPro" id="IPR050766">
    <property type="entry name" value="Bact_Lucif_Oxidored"/>
</dbReference>
<dbReference type="Proteomes" id="UP000034786">
    <property type="component" value="Unassembled WGS sequence"/>
</dbReference>
<dbReference type="AlphaFoldDB" id="A0A0M2GRE9"/>
<comment type="caution">
    <text evidence="2">The sequence shown here is derived from an EMBL/GenBank/DDBJ whole genome shotgun (WGS) entry which is preliminary data.</text>
</comment>
<dbReference type="InterPro" id="IPR024011">
    <property type="entry name" value="Biosynth_lucif-like_mOase_dom"/>
</dbReference>
<accession>A0A0M2GRE9</accession>
<dbReference type="STRING" id="284040.UK15_16435"/>
<evidence type="ECO:0000313" key="3">
    <source>
        <dbReference type="Proteomes" id="UP000034786"/>
    </source>
</evidence>
<dbReference type="InterPro" id="IPR011251">
    <property type="entry name" value="Luciferase-like_dom"/>
</dbReference>
<dbReference type="PANTHER" id="PTHR30137:SF6">
    <property type="entry name" value="LUCIFERASE-LIKE MONOOXYGENASE"/>
    <property type="match status" value="1"/>
</dbReference>
<gene>
    <name evidence="2" type="ORF">UK15_16435</name>
</gene>
<dbReference type="GO" id="GO:0005829">
    <property type="term" value="C:cytosol"/>
    <property type="evidence" value="ECO:0007669"/>
    <property type="project" value="TreeGrafter"/>
</dbReference>
<dbReference type="InterPro" id="IPR036661">
    <property type="entry name" value="Luciferase-like_sf"/>
</dbReference>
<dbReference type="SUPFAM" id="SSF51679">
    <property type="entry name" value="Bacterial luciferase-like"/>
    <property type="match status" value="1"/>
</dbReference>
<keyword evidence="3" id="KW-1185">Reference proteome</keyword>
<evidence type="ECO:0000259" key="1">
    <source>
        <dbReference type="Pfam" id="PF00296"/>
    </source>
</evidence>
<dbReference type="EMBL" id="JYJH01000010">
    <property type="protein sequence ID" value="KJK38646.1"/>
    <property type="molecule type" value="Genomic_DNA"/>
</dbReference>
<proteinExistence type="predicted"/>
<evidence type="ECO:0000313" key="2">
    <source>
        <dbReference type="EMBL" id="KJK38646.1"/>
    </source>
</evidence>
<dbReference type="GO" id="GO:0016705">
    <property type="term" value="F:oxidoreductase activity, acting on paired donors, with incorporation or reduction of molecular oxygen"/>
    <property type="evidence" value="ECO:0007669"/>
    <property type="project" value="InterPro"/>
</dbReference>
<feature type="domain" description="Luciferase-like" evidence="1">
    <location>
        <begin position="14"/>
        <end position="313"/>
    </location>
</feature>
<dbReference type="PATRIC" id="fig|284040.3.peg.8295"/>
<dbReference type="Gene3D" id="3.20.20.30">
    <property type="entry name" value="Luciferase-like domain"/>
    <property type="match status" value="1"/>
</dbReference>
<dbReference type="NCBIfam" id="TIGR04020">
    <property type="entry name" value="seco_metab_LLM"/>
    <property type="match status" value="1"/>
</dbReference>
<dbReference type="Pfam" id="PF00296">
    <property type="entry name" value="Bac_luciferase"/>
    <property type="match status" value="1"/>
</dbReference>